<dbReference type="Gene3D" id="2.60.20.10">
    <property type="entry name" value="Crystallins"/>
    <property type="match status" value="1"/>
</dbReference>
<evidence type="ECO:0008006" key="4">
    <source>
        <dbReference type="Google" id="ProtNLM"/>
    </source>
</evidence>
<sequence>MRTRSMLAAAALAGGAVLATVIPAQAEEADAGETVPAAAVVLSHNYRHAEYDGSIYYVTGSYGCDNSTDIDWSVGDIVNSWNDKISSVKSFSKCTSMLHENNYFRGASLGFFKNRQHLGDMNDETSSIRLR</sequence>
<evidence type="ECO:0000256" key="1">
    <source>
        <dbReference type="SAM" id="SignalP"/>
    </source>
</evidence>
<dbReference type="SUPFAM" id="SSF49695">
    <property type="entry name" value="gamma-Crystallin-like"/>
    <property type="match status" value="1"/>
</dbReference>
<keyword evidence="3" id="KW-1185">Reference proteome</keyword>
<keyword evidence="1" id="KW-0732">Signal</keyword>
<protein>
    <recommendedName>
        <fullName evidence="4">Beta/gamma crystallin family protein</fullName>
    </recommendedName>
</protein>
<evidence type="ECO:0000313" key="2">
    <source>
        <dbReference type="EMBL" id="GGO43113.1"/>
    </source>
</evidence>
<dbReference type="RefSeq" id="WP_189174037.1">
    <property type="nucleotide sequence ID" value="NZ_BMNG01000005.1"/>
</dbReference>
<proteinExistence type="predicted"/>
<gene>
    <name evidence="2" type="ORF">GCM10012286_26210</name>
</gene>
<feature type="signal peptide" evidence="1">
    <location>
        <begin position="1"/>
        <end position="26"/>
    </location>
</feature>
<dbReference type="InterPro" id="IPR011024">
    <property type="entry name" value="G_crystallin-like"/>
</dbReference>
<comment type="caution">
    <text evidence="2">The sequence shown here is derived from an EMBL/GenBank/DDBJ whole genome shotgun (WGS) entry which is preliminary data.</text>
</comment>
<evidence type="ECO:0000313" key="3">
    <source>
        <dbReference type="Proteomes" id="UP000656881"/>
    </source>
</evidence>
<organism evidence="2 3">
    <name type="scientific">Streptomyces lasiicapitis</name>
    <dbReference type="NCBI Taxonomy" id="1923961"/>
    <lineage>
        <taxon>Bacteria</taxon>
        <taxon>Bacillati</taxon>
        <taxon>Actinomycetota</taxon>
        <taxon>Actinomycetes</taxon>
        <taxon>Kitasatosporales</taxon>
        <taxon>Streptomycetaceae</taxon>
        <taxon>Streptomyces</taxon>
    </lineage>
</organism>
<feature type="chain" id="PRO_5045511388" description="Beta/gamma crystallin family protein" evidence="1">
    <location>
        <begin position="27"/>
        <end position="131"/>
    </location>
</feature>
<name>A0ABQ2LWL3_9ACTN</name>
<dbReference type="EMBL" id="BMNG01000005">
    <property type="protein sequence ID" value="GGO43113.1"/>
    <property type="molecule type" value="Genomic_DNA"/>
</dbReference>
<dbReference type="Proteomes" id="UP000656881">
    <property type="component" value="Unassembled WGS sequence"/>
</dbReference>
<accession>A0ABQ2LWL3</accession>
<reference evidence="3" key="1">
    <citation type="journal article" date="2019" name="Int. J. Syst. Evol. Microbiol.">
        <title>The Global Catalogue of Microorganisms (GCM) 10K type strain sequencing project: providing services to taxonomists for standard genome sequencing and annotation.</title>
        <authorList>
            <consortium name="The Broad Institute Genomics Platform"/>
            <consortium name="The Broad Institute Genome Sequencing Center for Infectious Disease"/>
            <person name="Wu L."/>
            <person name="Ma J."/>
        </authorList>
    </citation>
    <scope>NUCLEOTIDE SEQUENCE [LARGE SCALE GENOMIC DNA]</scope>
    <source>
        <strain evidence="3">CGMCC 4.7349</strain>
    </source>
</reference>